<dbReference type="GO" id="GO:0008360">
    <property type="term" value="P:regulation of cell shape"/>
    <property type="evidence" value="ECO:0007669"/>
    <property type="project" value="UniProtKB-UniRule"/>
</dbReference>
<evidence type="ECO:0000313" key="5">
    <source>
        <dbReference type="Proteomes" id="UP000430508"/>
    </source>
</evidence>
<dbReference type="RefSeq" id="WP_158208650.1">
    <property type="nucleotide sequence ID" value="NZ_CP046996.1"/>
</dbReference>
<evidence type="ECO:0000256" key="3">
    <source>
        <dbReference type="SAM" id="Phobius"/>
    </source>
</evidence>
<dbReference type="PANTHER" id="PTHR30135:SF3">
    <property type="entry name" value="GLUCONEOGENESIS FACTOR-RELATED"/>
    <property type="match status" value="1"/>
</dbReference>
<dbReference type="NCBIfam" id="TIGR01826">
    <property type="entry name" value="CofD_related"/>
    <property type="match status" value="1"/>
</dbReference>
<keyword evidence="3" id="KW-0472">Membrane</keyword>
<dbReference type="SUPFAM" id="SSF142338">
    <property type="entry name" value="CofD-like"/>
    <property type="match status" value="1"/>
</dbReference>
<accession>A0A857DMM4</accession>
<evidence type="ECO:0000313" key="4">
    <source>
        <dbReference type="EMBL" id="QHA01692.1"/>
    </source>
</evidence>
<dbReference type="AlphaFoldDB" id="A0A857DMM4"/>
<proteinExistence type="inferred from homology"/>
<keyword evidence="3" id="KW-1133">Transmembrane helix</keyword>
<dbReference type="CDD" id="cd07187">
    <property type="entry name" value="YvcK_like"/>
    <property type="match status" value="1"/>
</dbReference>
<dbReference type="InterPro" id="IPR038136">
    <property type="entry name" value="CofD-like_dom_sf"/>
</dbReference>
<comment type="similarity">
    <text evidence="2">Belongs to the gluconeogenesis factor family.</text>
</comment>
<comment type="function">
    <text evidence="2">Required for morphogenesis under gluconeogenic growth conditions.</text>
</comment>
<keyword evidence="3" id="KW-0812">Transmembrane</keyword>
<gene>
    <name evidence="4" type="primary">yvcK</name>
    <name evidence="4" type="ORF">GQ588_14120</name>
</gene>
<protein>
    <recommendedName>
        <fullName evidence="2">Putative gluconeogenesis factor</fullName>
    </recommendedName>
</protein>
<evidence type="ECO:0000256" key="1">
    <source>
        <dbReference type="ARBA" id="ARBA00022490"/>
    </source>
</evidence>
<keyword evidence="1 2" id="KW-0963">Cytoplasm</keyword>
<dbReference type="Proteomes" id="UP000430508">
    <property type="component" value="Chromosome"/>
</dbReference>
<sequence length="454" mass="49621">MELPKKYLEMCKWFYPNLGVKRYFLLAILGLFLVAGGLSVISSGETLGFIEVQFREIIYQLAGKDTVMVGPAGVVTCLAGMAIVFIAFKKMISSIISVLIPENEERILDVIYSRRQLKRGPKIVVIGGGTGLSALLKGLKEYTSNLTAIVTVGDDGGSSGRLRRELGILPPGDIRNCLVALAEKEDIMEELFSYRFDTGTLAGHSLGNLFLAGLAGRFGDFQKGIEQIGKVFALRGEVYPSTLSQITLNAYFEDGRFINGETAIRTTPGKIKVLNIMPQDCRPLPGALAAIEDADLIVLGPGSLYTSIIPNLLVKGLRDKIASAKAPCIYVCNIMTEPGETDHYTVADHLKVIIEHGGKDLVDAVLAARENISQQVRERYQVEGAEVVDGDAAEAEKLGVRYFEGSFYTGGEVVRHNPDKLAKEILRLLFCLKPVNERVAMVDSYLLNRKIKSI</sequence>
<dbReference type="InterPro" id="IPR002882">
    <property type="entry name" value="CofD"/>
</dbReference>
<dbReference type="GO" id="GO:0043743">
    <property type="term" value="F:LPPG:FO 2-phospho-L-lactate transferase activity"/>
    <property type="evidence" value="ECO:0007669"/>
    <property type="project" value="InterPro"/>
</dbReference>
<dbReference type="InterPro" id="IPR010119">
    <property type="entry name" value="Gluconeogen_factor"/>
</dbReference>
<dbReference type="GO" id="GO:0005737">
    <property type="term" value="C:cytoplasm"/>
    <property type="evidence" value="ECO:0007669"/>
    <property type="project" value="UniProtKB-SubCell"/>
</dbReference>
<reference evidence="4 5" key="1">
    <citation type="submission" date="2019-12" db="EMBL/GenBank/DDBJ databases">
        <title>Sequence classification of anaerobic respiratory reductive dehalogenases: First we see many, then we see few.</title>
        <authorList>
            <person name="Molenda O."/>
            <person name="Puentes Jacome L.A."/>
            <person name="Cao X."/>
            <person name="Nesbo C.L."/>
            <person name="Tang S."/>
            <person name="Morson N."/>
            <person name="Patron J."/>
            <person name="Lomheim L."/>
            <person name="Wishart D.S."/>
            <person name="Edwards E.A."/>
        </authorList>
    </citation>
    <scope>NUCLEOTIDE SEQUENCE [LARGE SCALE GENOMIC DNA]</scope>
    <source>
        <strain evidence="4 5">12DCA</strain>
    </source>
</reference>
<comment type="subcellular location">
    <subcellularLocation>
        <location evidence="2">Cytoplasm</location>
    </subcellularLocation>
</comment>
<evidence type="ECO:0000256" key="2">
    <source>
        <dbReference type="HAMAP-Rule" id="MF_00973"/>
    </source>
</evidence>
<dbReference type="Pfam" id="PF01933">
    <property type="entry name" value="CofD"/>
    <property type="match status" value="1"/>
</dbReference>
<dbReference type="PANTHER" id="PTHR30135">
    <property type="entry name" value="UNCHARACTERIZED PROTEIN YVCK-RELATED"/>
    <property type="match status" value="1"/>
</dbReference>
<feature type="transmembrane region" description="Helical" evidence="3">
    <location>
        <begin position="68"/>
        <end position="88"/>
    </location>
</feature>
<name>A0A857DMM4_9FIRM</name>
<dbReference type="EMBL" id="CP046996">
    <property type="protein sequence ID" value="QHA01692.1"/>
    <property type="molecule type" value="Genomic_DNA"/>
</dbReference>
<dbReference type="HAMAP" id="MF_00973">
    <property type="entry name" value="Gluconeogen_factor"/>
    <property type="match status" value="1"/>
</dbReference>
<organism evidence="4 5">
    <name type="scientific">Dehalobacter restrictus</name>
    <dbReference type="NCBI Taxonomy" id="55583"/>
    <lineage>
        <taxon>Bacteria</taxon>
        <taxon>Bacillati</taxon>
        <taxon>Bacillota</taxon>
        <taxon>Clostridia</taxon>
        <taxon>Eubacteriales</taxon>
        <taxon>Desulfitobacteriaceae</taxon>
        <taxon>Dehalobacter</taxon>
    </lineage>
</organism>
<dbReference type="Gene3D" id="3.40.50.10680">
    <property type="entry name" value="CofD-like domains"/>
    <property type="match status" value="1"/>
</dbReference>